<dbReference type="STRING" id="81857.IV38_GL001969"/>
<accession>A0A0R2FP03</accession>
<reference evidence="2 3" key="1">
    <citation type="journal article" date="2015" name="Genome Announc.">
        <title>Expanding the biotechnology potential of lactobacilli through comparative genomics of 213 strains and associated genera.</title>
        <authorList>
            <person name="Sun Z."/>
            <person name="Harris H.M."/>
            <person name="McCann A."/>
            <person name="Guo C."/>
            <person name="Argimon S."/>
            <person name="Zhang W."/>
            <person name="Yang X."/>
            <person name="Jeffery I.B."/>
            <person name="Cooney J.C."/>
            <person name="Kagawa T.F."/>
            <person name="Liu W."/>
            <person name="Song Y."/>
            <person name="Salvetti E."/>
            <person name="Wrobel A."/>
            <person name="Rasinkangas P."/>
            <person name="Parkhill J."/>
            <person name="Rea M.C."/>
            <person name="O'Sullivan O."/>
            <person name="Ritari J."/>
            <person name="Douillard F.P."/>
            <person name="Paul Ross R."/>
            <person name="Yang R."/>
            <person name="Briner A.E."/>
            <person name="Felis G.E."/>
            <person name="de Vos W.M."/>
            <person name="Barrangou R."/>
            <person name="Klaenhammer T.R."/>
            <person name="Caufield P.W."/>
            <person name="Cui Y."/>
            <person name="Zhang H."/>
            <person name="O'Toole P.W."/>
        </authorList>
    </citation>
    <scope>NUCLEOTIDE SEQUENCE [LARGE SCALE GENOMIC DNA]</scope>
    <source>
        <strain evidence="2 3">DSM 13344</strain>
    </source>
</reference>
<evidence type="ECO:0000313" key="3">
    <source>
        <dbReference type="Proteomes" id="UP000051645"/>
    </source>
</evidence>
<feature type="transmembrane region" description="Helical" evidence="1">
    <location>
        <begin position="23"/>
        <end position="43"/>
    </location>
</feature>
<feature type="transmembrane region" description="Helical" evidence="1">
    <location>
        <begin position="49"/>
        <end position="66"/>
    </location>
</feature>
<keyword evidence="3" id="KW-1185">Reference proteome</keyword>
<dbReference type="Proteomes" id="UP000051645">
    <property type="component" value="Unassembled WGS sequence"/>
</dbReference>
<comment type="caution">
    <text evidence="2">The sequence shown here is derived from an EMBL/GenBank/DDBJ whole genome shotgun (WGS) entry which is preliminary data.</text>
</comment>
<gene>
    <name evidence="2" type="ORF">IV40_GL001868</name>
</gene>
<organism evidence="2 3">
    <name type="scientific">Lactobacillus selangorensis</name>
    <dbReference type="NCBI Taxonomy" id="81857"/>
    <lineage>
        <taxon>Bacteria</taxon>
        <taxon>Bacillati</taxon>
        <taxon>Bacillota</taxon>
        <taxon>Bacilli</taxon>
        <taxon>Lactobacillales</taxon>
        <taxon>Lactobacillaceae</taxon>
        <taxon>Lactobacillus</taxon>
    </lineage>
</organism>
<evidence type="ECO:0000313" key="2">
    <source>
        <dbReference type="EMBL" id="KRN30281.1"/>
    </source>
</evidence>
<dbReference type="PATRIC" id="fig|81857.4.peg.1887"/>
<sequence length="75" mass="8566">MTVGAALLVWVLDDGRSIRWNRYLLIASAGIMAFLTVYQFMIWAVTGMYHSWISNAIITAFVLIMAQRSDTRHDD</sequence>
<evidence type="ECO:0000256" key="1">
    <source>
        <dbReference type="SAM" id="Phobius"/>
    </source>
</evidence>
<keyword evidence="1" id="KW-0472">Membrane</keyword>
<dbReference type="AlphaFoldDB" id="A0A0R2FP03"/>
<keyword evidence="1" id="KW-1133">Transmembrane helix</keyword>
<keyword evidence="1" id="KW-0812">Transmembrane</keyword>
<protein>
    <submittedName>
        <fullName evidence="2">Uncharacterized protein</fullName>
    </submittedName>
</protein>
<dbReference type="EMBL" id="JQAZ01000007">
    <property type="protein sequence ID" value="KRN30281.1"/>
    <property type="molecule type" value="Genomic_DNA"/>
</dbReference>
<name>A0A0R2FP03_9LACO</name>
<proteinExistence type="predicted"/>